<proteinExistence type="predicted"/>
<dbReference type="AlphaFoldDB" id="A0A5J4PHX0"/>
<dbReference type="SUPFAM" id="SSF48371">
    <property type="entry name" value="ARM repeat"/>
    <property type="match status" value="1"/>
</dbReference>
<dbReference type="Proteomes" id="UP000324800">
    <property type="component" value="Unassembled WGS sequence"/>
</dbReference>
<gene>
    <name evidence="1" type="ORF">EZS28_056611</name>
</gene>
<name>A0A5J4PHX0_9EUKA</name>
<dbReference type="InterPro" id="IPR016024">
    <property type="entry name" value="ARM-type_fold"/>
</dbReference>
<feature type="non-terminal residue" evidence="1">
    <location>
        <position position="141"/>
    </location>
</feature>
<dbReference type="Gene3D" id="1.25.10.10">
    <property type="entry name" value="Leucine-rich Repeat Variant"/>
    <property type="match status" value="1"/>
</dbReference>
<evidence type="ECO:0000313" key="2">
    <source>
        <dbReference type="Proteomes" id="UP000324800"/>
    </source>
</evidence>
<feature type="non-terminal residue" evidence="1">
    <location>
        <position position="1"/>
    </location>
</feature>
<comment type="caution">
    <text evidence="1">The sequence shown here is derived from an EMBL/GenBank/DDBJ whole genome shotgun (WGS) entry which is preliminary data.</text>
</comment>
<evidence type="ECO:0000313" key="1">
    <source>
        <dbReference type="EMBL" id="KAA6308872.1"/>
    </source>
</evidence>
<organism evidence="1 2">
    <name type="scientific">Streblomastix strix</name>
    <dbReference type="NCBI Taxonomy" id="222440"/>
    <lineage>
        <taxon>Eukaryota</taxon>
        <taxon>Metamonada</taxon>
        <taxon>Preaxostyla</taxon>
        <taxon>Oxymonadida</taxon>
        <taxon>Streblomastigidae</taxon>
        <taxon>Streblomastix</taxon>
    </lineage>
</organism>
<protein>
    <recommendedName>
        <fullName evidence="3">Condensin complex subunit 1 C-terminal domain-containing protein</fullName>
    </recommendedName>
</protein>
<dbReference type="InterPro" id="IPR011989">
    <property type="entry name" value="ARM-like"/>
</dbReference>
<sequence>FQPDSKLEKESIENQRKRYPQLLRLLSHPDNEVVRNSITSIANLLHLGTRTTPRTSDHPHFEEMTAYSGLEKLYALFKRADISEEIRDQAAICIGRLFRSKAIPDKFRTEIIGCLIEIVRNQDKHIKAQSVIVLCDLVQNP</sequence>
<dbReference type="EMBL" id="SNRW01050608">
    <property type="protein sequence ID" value="KAA6308872.1"/>
    <property type="molecule type" value="Genomic_DNA"/>
</dbReference>
<accession>A0A5J4PHX0</accession>
<reference evidence="1 2" key="1">
    <citation type="submission" date="2019-03" db="EMBL/GenBank/DDBJ databases">
        <title>Single cell metagenomics reveals metabolic interactions within the superorganism composed of flagellate Streblomastix strix and complex community of Bacteroidetes bacteria on its surface.</title>
        <authorList>
            <person name="Treitli S.C."/>
            <person name="Kolisko M."/>
            <person name="Husnik F."/>
            <person name="Keeling P."/>
            <person name="Hampl V."/>
        </authorList>
    </citation>
    <scope>NUCLEOTIDE SEQUENCE [LARGE SCALE GENOMIC DNA]</scope>
    <source>
        <strain evidence="1">ST1C</strain>
    </source>
</reference>
<evidence type="ECO:0008006" key="3">
    <source>
        <dbReference type="Google" id="ProtNLM"/>
    </source>
</evidence>